<dbReference type="InterPro" id="IPR009057">
    <property type="entry name" value="Homeodomain-like_sf"/>
</dbReference>
<accession>A0A4Q2K3P2</accession>
<feature type="compositionally biased region" description="Pro residues" evidence="5">
    <location>
        <begin position="223"/>
        <end position="245"/>
    </location>
</feature>
<feature type="domain" description="HTH tetR-type" evidence="6">
    <location>
        <begin position="36"/>
        <end position="96"/>
    </location>
</feature>
<keyword evidence="9" id="KW-1185">Reference proteome</keyword>
<dbReference type="Pfam" id="PF00440">
    <property type="entry name" value="TetR_N"/>
    <property type="match status" value="1"/>
</dbReference>
<sequence>MRRSPVSALDSKPLPGFDPDLPHPVTRQVRQSARLEGTAGDIMLAARELYETEGVAATSMAAIARKAGVARSLLYYYFPDKQAVTDAVIEDYLEDLVESVSTWNELRAFGETPSELKNCVSMLRRALYTASGDPRPMFSVLEELGLRDRFATQAVREVVTCIQNYIVSEYMAYRTIEIQLIPETFGLLIFGLAGMMKAKPDITDDELATLIAQTLRLDMTVIDPPPWPEHPDAPSRPTPSPDGAA</sequence>
<evidence type="ECO:0000313" key="8">
    <source>
        <dbReference type="EMBL" id="RXZ55000.1"/>
    </source>
</evidence>
<feature type="region of interest" description="Disordered" evidence="5">
    <location>
        <begin position="1"/>
        <end position="24"/>
    </location>
</feature>
<proteinExistence type="predicted"/>
<dbReference type="SUPFAM" id="SSF46689">
    <property type="entry name" value="Homeodomain-like"/>
    <property type="match status" value="1"/>
</dbReference>
<evidence type="ECO:0000256" key="4">
    <source>
        <dbReference type="PROSITE-ProRule" id="PRU00335"/>
    </source>
</evidence>
<evidence type="ECO:0000256" key="2">
    <source>
        <dbReference type="ARBA" id="ARBA00023125"/>
    </source>
</evidence>
<dbReference type="GO" id="GO:0003700">
    <property type="term" value="F:DNA-binding transcription factor activity"/>
    <property type="evidence" value="ECO:0007669"/>
    <property type="project" value="TreeGrafter"/>
</dbReference>
<comment type="caution">
    <text evidence="8">The sequence shown here is derived from an EMBL/GenBank/DDBJ whole genome shotgun (WGS) entry which is preliminary data.</text>
</comment>
<dbReference type="EMBL" id="SDPW01000001">
    <property type="protein sequence ID" value="RXZ54322.1"/>
    <property type="molecule type" value="Genomic_DNA"/>
</dbReference>
<feature type="DNA-binding region" description="H-T-H motif" evidence="4">
    <location>
        <begin position="59"/>
        <end position="78"/>
    </location>
</feature>
<evidence type="ECO:0000256" key="3">
    <source>
        <dbReference type="ARBA" id="ARBA00023163"/>
    </source>
</evidence>
<reference evidence="8 9" key="1">
    <citation type="submission" date="2019-01" db="EMBL/GenBank/DDBJ databases">
        <title>Senegalimassilia sp. nov. KGMB04484 isolated human feces.</title>
        <authorList>
            <person name="Han K.-I."/>
            <person name="Kim J.-S."/>
            <person name="Lee K.C."/>
            <person name="Suh M.K."/>
            <person name="Eom M.K."/>
            <person name="Lee J.H."/>
            <person name="Park S.-H."/>
            <person name="Kang S.W."/>
            <person name="Park J.-E."/>
            <person name="Oh B.S."/>
            <person name="Yu S.Y."/>
            <person name="Choi S.-H."/>
            <person name="Lee D.H."/>
            <person name="Yoon H."/>
            <person name="Kim B.-Y."/>
            <person name="Lee J.H."/>
            <person name="Lee J.-S."/>
        </authorList>
    </citation>
    <scope>NUCLEOTIDE SEQUENCE [LARGE SCALE GENOMIC DNA]</scope>
    <source>
        <strain evidence="8 9">KGMB04484</strain>
    </source>
</reference>
<protein>
    <submittedName>
        <fullName evidence="8">TetR/AcrR family transcriptional regulator</fullName>
    </submittedName>
</protein>
<dbReference type="AlphaFoldDB" id="A0A4Q2K3P2"/>
<keyword evidence="2 4" id="KW-0238">DNA-binding</keyword>
<name>A0A4Q2K3P2_9ACTN</name>
<dbReference type="InterPro" id="IPR050109">
    <property type="entry name" value="HTH-type_TetR-like_transc_reg"/>
</dbReference>
<dbReference type="PROSITE" id="PS50977">
    <property type="entry name" value="HTH_TETR_2"/>
    <property type="match status" value="1"/>
</dbReference>
<dbReference type="Gene3D" id="1.10.357.10">
    <property type="entry name" value="Tetracycline Repressor, domain 2"/>
    <property type="match status" value="1"/>
</dbReference>
<dbReference type="Proteomes" id="UP000293345">
    <property type="component" value="Unassembled WGS sequence"/>
</dbReference>
<dbReference type="InterPro" id="IPR001647">
    <property type="entry name" value="HTH_TetR"/>
</dbReference>
<evidence type="ECO:0000259" key="6">
    <source>
        <dbReference type="PROSITE" id="PS50977"/>
    </source>
</evidence>
<dbReference type="GO" id="GO:0000976">
    <property type="term" value="F:transcription cis-regulatory region binding"/>
    <property type="evidence" value="ECO:0007669"/>
    <property type="project" value="TreeGrafter"/>
</dbReference>
<dbReference type="EMBL" id="SDPW01000001">
    <property type="protein sequence ID" value="RXZ55000.1"/>
    <property type="molecule type" value="Genomic_DNA"/>
</dbReference>
<dbReference type="PRINTS" id="PR00455">
    <property type="entry name" value="HTHTETR"/>
</dbReference>
<feature type="region of interest" description="Disordered" evidence="5">
    <location>
        <begin position="222"/>
        <end position="245"/>
    </location>
</feature>
<organism evidence="8 9">
    <name type="scientific">Senegalimassilia faecalis</name>
    <dbReference type="NCBI Taxonomy" id="2509433"/>
    <lineage>
        <taxon>Bacteria</taxon>
        <taxon>Bacillati</taxon>
        <taxon>Actinomycetota</taxon>
        <taxon>Coriobacteriia</taxon>
        <taxon>Coriobacteriales</taxon>
        <taxon>Coriobacteriaceae</taxon>
        <taxon>Senegalimassilia</taxon>
    </lineage>
</organism>
<dbReference type="PANTHER" id="PTHR30055">
    <property type="entry name" value="HTH-TYPE TRANSCRIPTIONAL REGULATOR RUTR"/>
    <property type="match status" value="1"/>
</dbReference>
<dbReference type="PANTHER" id="PTHR30055:SF234">
    <property type="entry name" value="HTH-TYPE TRANSCRIPTIONAL REGULATOR BETI"/>
    <property type="match status" value="1"/>
</dbReference>
<dbReference type="OrthoDB" id="2356263at2"/>
<keyword evidence="3" id="KW-0804">Transcription</keyword>
<evidence type="ECO:0000313" key="9">
    <source>
        <dbReference type="Proteomes" id="UP000293345"/>
    </source>
</evidence>
<evidence type="ECO:0000256" key="5">
    <source>
        <dbReference type="SAM" id="MobiDB-lite"/>
    </source>
</evidence>
<gene>
    <name evidence="7" type="ORF">ET524_07390</name>
    <name evidence="8" type="ORF">ET524_11305</name>
</gene>
<evidence type="ECO:0000313" key="7">
    <source>
        <dbReference type="EMBL" id="RXZ54322.1"/>
    </source>
</evidence>
<keyword evidence="1" id="KW-0805">Transcription regulation</keyword>
<evidence type="ECO:0000256" key="1">
    <source>
        <dbReference type="ARBA" id="ARBA00023015"/>
    </source>
</evidence>